<dbReference type="RefSeq" id="WP_101031294.1">
    <property type="nucleotide sequence ID" value="NZ_PIXN01000014.1"/>
</dbReference>
<protein>
    <submittedName>
        <fullName evidence="1">Uncharacterized protein</fullName>
    </submittedName>
</protein>
<organism evidence="1 2">
    <name type="scientific">Macrococcoides caseolyticum</name>
    <dbReference type="NCBI Taxonomy" id="69966"/>
    <lineage>
        <taxon>Bacteria</taxon>
        <taxon>Bacillati</taxon>
        <taxon>Bacillota</taxon>
        <taxon>Bacilli</taxon>
        <taxon>Bacillales</taxon>
        <taxon>Staphylococcaceae</taxon>
        <taxon>Macrococcoides</taxon>
    </lineage>
</organism>
<dbReference type="AlphaFoldDB" id="A0A2N0VNI0"/>
<comment type="caution">
    <text evidence="1">The sequence shown here is derived from an EMBL/GenBank/DDBJ whole genome shotgun (WGS) entry which is preliminary data.</text>
</comment>
<name>A0A2N0VNI0_9STAP</name>
<gene>
    <name evidence="1" type="ORF">CW686_08910</name>
</gene>
<accession>A0A2N0VNI0</accession>
<reference evidence="1 2" key="1">
    <citation type="submission" date="2017-12" db="EMBL/GenBank/DDBJ databases">
        <title>Genomics of Macrococcus caseolyticus.</title>
        <authorList>
            <person name="MacFadyen A.C."/>
            <person name="Paterson G.K."/>
        </authorList>
    </citation>
    <scope>NUCLEOTIDE SEQUENCE [LARGE SCALE GENOMIC DNA]</scope>
    <source>
        <strain evidence="1 2">5788_EF188</strain>
    </source>
</reference>
<dbReference type="Proteomes" id="UP000233482">
    <property type="component" value="Unassembled WGS sequence"/>
</dbReference>
<evidence type="ECO:0000313" key="2">
    <source>
        <dbReference type="Proteomes" id="UP000233482"/>
    </source>
</evidence>
<dbReference type="EMBL" id="PIXC01000020">
    <property type="protein sequence ID" value="PKE25639.1"/>
    <property type="molecule type" value="Genomic_DNA"/>
</dbReference>
<sequence>MKTNKDVVYTGLGGFFSIILIQFLMSYLTTGNVWEWYEISNNVIPFLVFFIIVLIIIKEYNVRKINR</sequence>
<proteinExistence type="predicted"/>
<evidence type="ECO:0000313" key="1">
    <source>
        <dbReference type="EMBL" id="PKE25639.1"/>
    </source>
</evidence>